<dbReference type="Proteomes" id="UP000664398">
    <property type="component" value="Unassembled WGS sequence"/>
</dbReference>
<evidence type="ECO:0000256" key="2">
    <source>
        <dbReference type="SAM" id="Phobius"/>
    </source>
</evidence>
<evidence type="ECO:0000313" key="4">
    <source>
        <dbReference type="Proteomes" id="UP000664398"/>
    </source>
</evidence>
<keyword evidence="2" id="KW-0812">Transmembrane</keyword>
<dbReference type="EMBL" id="JAGDYL010000001">
    <property type="protein sequence ID" value="MBO1803997.1"/>
    <property type="molecule type" value="Genomic_DNA"/>
</dbReference>
<reference evidence="3" key="1">
    <citation type="submission" date="2021-03" db="EMBL/GenBank/DDBJ databases">
        <title>Leucobacter chromiisoli sp. nov., isolated from chromium-containing soil of chemical plant.</title>
        <authorList>
            <person name="Xu Z."/>
        </authorList>
    </citation>
    <scope>NUCLEOTIDE SEQUENCE</scope>
    <source>
        <strain evidence="3">A2</strain>
    </source>
</reference>
<accession>A0A939LTB0</accession>
<evidence type="ECO:0000256" key="1">
    <source>
        <dbReference type="SAM" id="MobiDB-lite"/>
    </source>
</evidence>
<protein>
    <submittedName>
        <fullName evidence="3">Uncharacterized protein</fullName>
    </submittedName>
</protein>
<feature type="compositionally biased region" description="Basic residues" evidence="1">
    <location>
        <begin position="93"/>
        <end position="104"/>
    </location>
</feature>
<feature type="transmembrane region" description="Helical" evidence="2">
    <location>
        <begin position="27"/>
        <end position="47"/>
    </location>
</feature>
<sequence length="104" mass="11437">MIPLLIGLAGLVQPHLAQVLASSDSDGTGWLLLAGPTGGAAIYWALFRYYRNTDKSHQFERETLIQSQPVTGGDAKVGEVHGTKRTSIEGNNVRKHRERVQRVQ</sequence>
<evidence type="ECO:0000313" key="3">
    <source>
        <dbReference type="EMBL" id="MBO1803997.1"/>
    </source>
</evidence>
<feature type="region of interest" description="Disordered" evidence="1">
    <location>
        <begin position="70"/>
        <end position="104"/>
    </location>
</feature>
<keyword evidence="2" id="KW-1133">Transmembrane helix</keyword>
<organism evidence="3 4">
    <name type="scientific">Leucobacter ruminantium</name>
    <dbReference type="NCBI Taxonomy" id="1289170"/>
    <lineage>
        <taxon>Bacteria</taxon>
        <taxon>Bacillati</taxon>
        <taxon>Actinomycetota</taxon>
        <taxon>Actinomycetes</taxon>
        <taxon>Micrococcales</taxon>
        <taxon>Microbacteriaceae</taxon>
        <taxon>Leucobacter</taxon>
    </lineage>
</organism>
<gene>
    <name evidence="3" type="ORF">J4H91_01505</name>
</gene>
<proteinExistence type="predicted"/>
<name>A0A939LTB0_9MICO</name>
<keyword evidence="4" id="KW-1185">Reference proteome</keyword>
<keyword evidence="2" id="KW-0472">Membrane</keyword>
<comment type="caution">
    <text evidence="3">The sequence shown here is derived from an EMBL/GenBank/DDBJ whole genome shotgun (WGS) entry which is preliminary data.</text>
</comment>
<dbReference type="RefSeq" id="WP_208044470.1">
    <property type="nucleotide sequence ID" value="NZ_JAGDYL010000001.1"/>
</dbReference>
<dbReference type="AlphaFoldDB" id="A0A939LTB0"/>